<comment type="caution">
    <text evidence="2">The sequence shown here is derived from an EMBL/GenBank/DDBJ whole genome shotgun (WGS) entry which is preliminary data.</text>
</comment>
<evidence type="ECO:0000313" key="3">
    <source>
        <dbReference type="Proteomes" id="UP000669179"/>
    </source>
</evidence>
<accession>A0A939PMK2</accession>
<keyword evidence="3" id="KW-1185">Reference proteome</keyword>
<evidence type="ECO:0000256" key="1">
    <source>
        <dbReference type="SAM" id="MobiDB-lite"/>
    </source>
</evidence>
<organism evidence="2 3">
    <name type="scientific">Actinomadura barringtoniae</name>
    <dbReference type="NCBI Taxonomy" id="1427535"/>
    <lineage>
        <taxon>Bacteria</taxon>
        <taxon>Bacillati</taxon>
        <taxon>Actinomycetota</taxon>
        <taxon>Actinomycetes</taxon>
        <taxon>Streptosporangiales</taxon>
        <taxon>Thermomonosporaceae</taxon>
        <taxon>Actinomadura</taxon>
    </lineage>
</organism>
<feature type="compositionally biased region" description="Basic and acidic residues" evidence="1">
    <location>
        <begin position="216"/>
        <end position="283"/>
    </location>
</feature>
<protein>
    <submittedName>
        <fullName evidence="2">TolC family protein</fullName>
    </submittedName>
</protein>
<dbReference type="EMBL" id="JAGEOJ010000017">
    <property type="protein sequence ID" value="MBO2452654.1"/>
    <property type="molecule type" value="Genomic_DNA"/>
</dbReference>
<dbReference type="RefSeq" id="WP_208260682.1">
    <property type="nucleotide sequence ID" value="NZ_JAGEOJ010000017.1"/>
</dbReference>
<dbReference type="Proteomes" id="UP000669179">
    <property type="component" value="Unassembled WGS sequence"/>
</dbReference>
<name>A0A939PMK2_9ACTN</name>
<gene>
    <name evidence="2" type="ORF">J4573_36565</name>
</gene>
<proteinExistence type="predicted"/>
<sequence length="283" mass="30726">MDLASATRDLYGVIPAEFMARRKDLVQEARDSGDPALAKQLGALRRPTLSAWAVNLLSRSSAEELGWLLDVGADLRAAWVSGGHIGGLEQRRTELITLLVRTSRRLASDAGQPLRDPAVREVEETLQAATVDEDVAAEVREGHLAQARSHSGFVPTGFGTAGFGGIESGTALARSSAAPARAAAPAEAARTASVSDLDRKRTERARKRAEQAQAAKAERKAELDQARRELDEANKSLERAQRTLREAQSHQETAQRRLDKAEKAYDKALEAADEARRRAEGQY</sequence>
<evidence type="ECO:0000313" key="2">
    <source>
        <dbReference type="EMBL" id="MBO2452654.1"/>
    </source>
</evidence>
<feature type="region of interest" description="Disordered" evidence="1">
    <location>
        <begin position="180"/>
        <end position="283"/>
    </location>
</feature>
<reference evidence="2" key="1">
    <citation type="submission" date="2021-03" db="EMBL/GenBank/DDBJ databases">
        <authorList>
            <person name="Kanchanasin P."/>
            <person name="Saeng-In P."/>
            <person name="Phongsopitanun W."/>
            <person name="Yuki M."/>
            <person name="Kudo T."/>
            <person name="Ohkuma M."/>
            <person name="Tanasupawat S."/>
        </authorList>
    </citation>
    <scope>NUCLEOTIDE SEQUENCE</scope>
    <source>
        <strain evidence="2">GKU 128</strain>
    </source>
</reference>
<dbReference type="AlphaFoldDB" id="A0A939PMK2"/>
<feature type="compositionally biased region" description="Low complexity" evidence="1">
    <location>
        <begin position="180"/>
        <end position="193"/>
    </location>
</feature>